<dbReference type="InterPro" id="IPR050367">
    <property type="entry name" value="APC_superfamily"/>
</dbReference>
<comment type="subcellular location">
    <subcellularLocation>
        <location evidence="1">Cell membrane</location>
        <topology evidence="1">Multi-pass membrane protein</topology>
    </subcellularLocation>
</comment>
<dbReference type="EMBL" id="JAVDWR010000009">
    <property type="protein sequence ID" value="MDR7121809.1"/>
    <property type="molecule type" value="Genomic_DNA"/>
</dbReference>
<feature type="transmembrane region" description="Helical" evidence="6">
    <location>
        <begin position="313"/>
        <end position="332"/>
    </location>
</feature>
<feature type="transmembrane region" description="Helical" evidence="6">
    <location>
        <begin position="338"/>
        <end position="358"/>
    </location>
</feature>
<reference evidence="7 8" key="1">
    <citation type="submission" date="2023-07" db="EMBL/GenBank/DDBJ databases">
        <title>Sorghum-associated microbial communities from plants grown in Nebraska, USA.</title>
        <authorList>
            <person name="Schachtman D."/>
        </authorList>
    </citation>
    <scope>NUCLEOTIDE SEQUENCE [LARGE SCALE GENOMIC DNA]</scope>
    <source>
        <strain evidence="7 8">4138</strain>
    </source>
</reference>
<feature type="transmembrane region" description="Helical" evidence="6">
    <location>
        <begin position="85"/>
        <end position="113"/>
    </location>
</feature>
<evidence type="ECO:0000256" key="3">
    <source>
        <dbReference type="ARBA" id="ARBA00022692"/>
    </source>
</evidence>
<evidence type="ECO:0000256" key="2">
    <source>
        <dbReference type="ARBA" id="ARBA00022475"/>
    </source>
</evidence>
<dbReference type="NCBIfam" id="NF008245">
    <property type="entry name" value="PRK11021.1"/>
    <property type="match status" value="1"/>
</dbReference>
<evidence type="ECO:0000313" key="8">
    <source>
        <dbReference type="Proteomes" id="UP001257909"/>
    </source>
</evidence>
<gene>
    <name evidence="7" type="ORF">J2W69_002766</name>
</gene>
<feature type="transmembrane region" description="Helical" evidence="6">
    <location>
        <begin position="219"/>
        <end position="239"/>
    </location>
</feature>
<name>A0ABU1W1H7_9GAMM</name>
<feature type="transmembrane region" description="Helical" evidence="6">
    <location>
        <begin position="365"/>
        <end position="381"/>
    </location>
</feature>
<organism evidence="7 8">
    <name type="scientific">Rheinheimera soli</name>
    <dbReference type="NCBI Taxonomy" id="443616"/>
    <lineage>
        <taxon>Bacteria</taxon>
        <taxon>Pseudomonadati</taxon>
        <taxon>Pseudomonadota</taxon>
        <taxon>Gammaproteobacteria</taxon>
        <taxon>Chromatiales</taxon>
        <taxon>Chromatiaceae</taxon>
        <taxon>Rheinheimera</taxon>
    </lineage>
</organism>
<feature type="transmembrane region" description="Helical" evidence="6">
    <location>
        <begin position="40"/>
        <end position="64"/>
    </location>
</feature>
<keyword evidence="8" id="KW-1185">Reference proteome</keyword>
<dbReference type="RefSeq" id="WP_310279439.1">
    <property type="nucleotide sequence ID" value="NZ_JAVDWR010000009.1"/>
</dbReference>
<evidence type="ECO:0000313" key="7">
    <source>
        <dbReference type="EMBL" id="MDR7121809.1"/>
    </source>
</evidence>
<protein>
    <submittedName>
        <fullName evidence="7">Amino acid efflux transporter</fullName>
    </submittedName>
</protein>
<feature type="transmembrane region" description="Helical" evidence="6">
    <location>
        <begin position="119"/>
        <end position="136"/>
    </location>
</feature>
<keyword evidence="4 6" id="KW-1133">Transmembrane helix</keyword>
<feature type="transmembrane region" description="Helical" evidence="6">
    <location>
        <begin position="259"/>
        <end position="280"/>
    </location>
</feature>
<dbReference type="PANTHER" id="PTHR42770">
    <property type="entry name" value="AMINO ACID TRANSPORTER-RELATED"/>
    <property type="match status" value="1"/>
</dbReference>
<dbReference type="Proteomes" id="UP001257909">
    <property type="component" value="Unassembled WGS sequence"/>
</dbReference>
<evidence type="ECO:0000256" key="5">
    <source>
        <dbReference type="ARBA" id="ARBA00023136"/>
    </source>
</evidence>
<evidence type="ECO:0000256" key="6">
    <source>
        <dbReference type="SAM" id="Phobius"/>
    </source>
</evidence>
<evidence type="ECO:0000256" key="1">
    <source>
        <dbReference type="ARBA" id="ARBA00004651"/>
    </source>
</evidence>
<dbReference type="Pfam" id="PF13520">
    <property type="entry name" value="AA_permease_2"/>
    <property type="match status" value="1"/>
</dbReference>
<dbReference type="PIRSF" id="PIRSF006060">
    <property type="entry name" value="AA_transporter"/>
    <property type="match status" value="1"/>
</dbReference>
<dbReference type="Gene3D" id="1.20.1740.10">
    <property type="entry name" value="Amino acid/polyamine transporter I"/>
    <property type="match status" value="1"/>
</dbReference>
<keyword evidence="3 6" id="KW-0812">Transmembrane</keyword>
<feature type="transmembrane region" description="Helical" evidence="6">
    <location>
        <begin position="148"/>
        <end position="168"/>
    </location>
</feature>
<keyword evidence="2" id="KW-1003">Cell membrane</keyword>
<dbReference type="InterPro" id="IPR002293">
    <property type="entry name" value="AA/rel_permease1"/>
</dbReference>
<feature type="transmembrane region" description="Helical" evidence="6">
    <location>
        <begin position="12"/>
        <end position="34"/>
    </location>
</feature>
<keyword evidence="5 6" id="KW-0472">Membrane</keyword>
<comment type="caution">
    <text evidence="7">The sequence shown here is derived from an EMBL/GenBank/DDBJ whole genome shotgun (WGS) entry which is preliminary data.</text>
</comment>
<dbReference type="PANTHER" id="PTHR42770:SF13">
    <property type="entry name" value="L-METHIONINE_BRANCHED-CHAIN AMINO ACID EXPORTER YJEH"/>
    <property type="match status" value="1"/>
</dbReference>
<sequence>MSQYGIGRWQGAALMATTLLGTGVFILPQMTVAVAGSWALLAWLILTVAVLPLAFTFGLLASRFPHATGPAHFAALAFGELTGRILGLMFLLVVPLGASAALMITFEFIAPLLPQAQQWRLPVELGLLGLLWLLNYRGLQLSARLQFGLTLLIIAVVLLLLLAFGLLQPQNLQQPALPDFNGSALAAACAIAFWSFLGIEAMTHLAHDFRDASKDLLPALIRGCLVVGAIYLACSYLVLVMDSGHPLAMIGVFNQLLGGYGELVLGVLGFCSGIATVNVYTASVARSLASFSEQGITPAFFQQKNPYQMPQRALTAVIAAMAGVLVLTWFSGQQLEDLISWVNGVFVVIYLVSMAAAYKLLPAPYKGLCLLSLALCLILAVAIAEHMLYALLLIAVLGPLLYLQQHKQRLSSPPSVSPPGSGV</sequence>
<accession>A0ABU1W1H7</accession>
<feature type="transmembrane region" description="Helical" evidence="6">
    <location>
        <begin position="180"/>
        <end position="199"/>
    </location>
</feature>
<evidence type="ECO:0000256" key="4">
    <source>
        <dbReference type="ARBA" id="ARBA00022989"/>
    </source>
</evidence>
<proteinExistence type="predicted"/>